<dbReference type="KEGG" id="izh:FEM41_21020"/>
<feature type="domain" description="Peptidase C45 hydrolase" evidence="1">
    <location>
        <begin position="106"/>
        <end position="322"/>
    </location>
</feature>
<dbReference type="PANTHER" id="PTHR34180:SF1">
    <property type="entry name" value="BETA-ALANYL-DOPAMINE_CARCININE HYDROLASE"/>
    <property type="match status" value="1"/>
</dbReference>
<accession>A0A4P8YNY3</accession>
<dbReference type="PANTHER" id="PTHR34180">
    <property type="entry name" value="PEPTIDASE C45"/>
    <property type="match status" value="1"/>
</dbReference>
<dbReference type="NCBIfam" id="NF040521">
    <property type="entry name" value="C45_proenzyme"/>
    <property type="match status" value="1"/>
</dbReference>
<evidence type="ECO:0000313" key="2">
    <source>
        <dbReference type="EMBL" id="QCT21953.1"/>
    </source>
</evidence>
<organism evidence="2 3">
    <name type="scientific">Jejubacter calystegiae</name>
    <dbReference type="NCBI Taxonomy" id="2579935"/>
    <lineage>
        <taxon>Bacteria</taxon>
        <taxon>Pseudomonadati</taxon>
        <taxon>Pseudomonadota</taxon>
        <taxon>Gammaproteobacteria</taxon>
        <taxon>Enterobacterales</taxon>
        <taxon>Enterobacteriaceae</taxon>
        <taxon>Jejubacter</taxon>
    </lineage>
</organism>
<dbReference type="OrthoDB" id="6793339at2"/>
<name>A0A4P8YNY3_9ENTR</name>
<dbReference type="GO" id="GO:0016740">
    <property type="term" value="F:transferase activity"/>
    <property type="evidence" value="ECO:0007669"/>
    <property type="project" value="UniProtKB-KW"/>
</dbReference>
<keyword evidence="2" id="KW-0808">Transferase</keyword>
<dbReference type="AlphaFoldDB" id="A0A4P8YNY3"/>
<gene>
    <name evidence="2" type="ORF">FEM41_21020</name>
</gene>
<protein>
    <submittedName>
        <fullName evidence="2">Acyl-CoA--6-aminopenicillanic acid acyl-transferase</fullName>
    </submittedName>
</protein>
<dbReference type="EMBL" id="CP040428">
    <property type="protein sequence ID" value="QCT21953.1"/>
    <property type="molecule type" value="Genomic_DNA"/>
</dbReference>
<reference evidence="2 3" key="1">
    <citation type="submission" date="2019-05" db="EMBL/GenBank/DDBJ databases">
        <title>Complete genome sequence of Izhakiella calystegiae KSNA2, an endophyte isolated from beach morning glory (Calystegia soldanella).</title>
        <authorList>
            <person name="Jiang L."/>
            <person name="Jeong J.C."/>
            <person name="Kim C.Y."/>
            <person name="Kim D.H."/>
            <person name="Kim S.W."/>
            <person name="Lee j."/>
        </authorList>
    </citation>
    <scope>NUCLEOTIDE SEQUENCE [LARGE SCALE GENOMIC DNA]</scope>
    <source>
        <strain evidence="2 3">KSNA2</strain>
    </source>
</reference>
<dbReference type="Pfam" id="PF03417">
    <property type="entry name" value="AAT"/>
    <property type="match status" value="1"/>
</dbReference>
<dbReference type="InterPro" id="IPR005079">
    <property type="entry name" value="Peptidase_C45_hydrolase"/>
</dbReference>
<dbReference type="Proteomes" id="UP000302163">
    <property type="component" value="Chromosome"/>
</dbReference>
<dbReference type="Gene3D" id="3.60.60.10">
    <property type="entry name" value="Penicillin V Acylase, Chain A"/>
    <property type="match status" value="1"/>
</dbReference>
<evidence type="ECO:0000259" key="1">
    <source>
        <dbReference type="Pfam" id="PF03417"/>
    </source>
</evidence>
<dbReference type="RefSeq" id="WP_138098112.1">
    <property type="nucleotide sequence ID" value="NZ_CP040428.1"/>
</dbReference>
<dbReference type="InterPro" id="IPR047801">
    <property type="entry name" value="Peptidase_C45"/>
</dbReference>
<keyword evidence="3" id="KW-1185">Reference proteome</keyword>
<evidence type="ECO:0000313" key="3">
    <source>
        <dbReference type="Proteomes" id="UP000302163"/>
    </source>
</evidence>
<dbReference type="InterPro" id="IPR047794">
    <property type="entry name" value="C45_proenzyme-like"/>
</dbReference>
<sequence>MKQLRIQGTAWQIGRQLGEFGRDAWHQKIIVTGLWQRIVPLIGSPQAMELAAATRARFPEVMAELEGMAEGLQADPLAVFAWNCRGDLLPSTSDGCTTLFGRDAQGRIIIAHNEDGLPPLRDGCALVRVEPTEGPGFTSFAYPGSLCGHTFAVNDAGLVNTVNNIRASHRPRGLPRQILGRASLNARDLNGALVILTGEARAGAFHHTLAQAGSPLLYSVEACGDSCSVEEVVNVGGHANHLVHGAQGRVAQRITDSSAARQRRVNDWLAESPEKTLSEQLALALLSDTSNPTLPVWRQAPDDPDEENTLATAIFCLSEEGVSWNIWESDRAIPSLSGRMALVEHN</sequence>
<proteinExistence type="predicted"/>